<dbReference type="InterPro" id="IPR007301">
    <property type="entry name" value="DoxD"/>
</dbReference>
<dbReference type="SUPFAM" id="SSF51905">
    <property type="entry name" value="FAD/NAD(P)-binding domain"/>
    <property type="match status" value="2"/>
</dbReference>
<keyword evidence="6" id="KW-0520">NAD</keyword>
<keyword evidence="5" id="KW-0560">Oxidoreductase</keyword>
<evidence type="ECO:0000313" key="11">
    <source>
        <dbReference type="EMBL" id="QUI21717.1"/>
    </source>
</evidence>
<reference evidence="11" key="1">
    <citation type="submission" date="2020-07" db="EMBL/GenBank/DDBJ databases">
        <title>Vallitalea pronyensis genome.</title>
        <authorList>
            <person name="Postec A."/>
        </authorList>
    </citation>
    <scope>NUCLEOTIDE SEQUENCE</scope>
    <source>
        <strain evidence="11">FatNI3</strain>
    </source>
</reference>
<keyword evidence="8" id="KW-1133">Transmembrane helix</keyword>
<evidence type="ECO:0000256" key="2">
    <source>
        <dbReference type="ARBA" id="ARBA00012637"/>
    </source>
</evidence>
<evidence type="ECO:0000256" key="7">
    <source>
        <dbReference type="ARBA" id="ARBA00047599"/>
    </source>
</evidence>
<gene>
    <name evidence="11" type="ORF">HZI73_05140</name>
</gene>
<keyword evidence="8" id="KW-0472">Membrane</keyword>
<dbReference type="AlphaFoldDB" id="A0A8J8SFV1"/>
<evidence type="ECO:0000256" key="5">
    <source>
        <dbReference type="ARBA" id="ARBA00023002"/>
    </source>
</evidence>
<evidence type="ECO:0000259" key="10">
    <source>
        <dbReference type="Pfam" id="PF07992"/>
    </source>
</evidence>
<feature type="transmembrane region" description="Helical" evidence="8">
    <location>
        <begin position="588"/>
        <end position="613"/>
    </location>
</feature>
<dbReference type="RefSeq" id="WP_212697188.1">
    <property type="nucleotide sequence ID" value="NZ_CP058649.1"/>
</dbReference>
<dbReference type="Pfam" id="PF04173">
    <property type="entry name" value="DoxD"/>
    <property type="match status" value="1"/>
</dbReference>
<feature type="domain" description="FAD/NAD(P)-binding" evidence="10">
    <location>
        <begin position="4"/>
        <end position="322"/>
    </location>
</feature>
<protein>
    <recommendedName>
        <fullName evidence="2">NADH:ubiquinone reductase (non-electrogenic)</fullName>
        <ecNumber evidence="2">1.6.5.9</ecNumber>
    </recommendedName>
</protein>
<evidence type="ECO:0000259" key="9">
    <source>
        <dbReference type="Pfam" id="PF04173"/>
    </source>
</evidence>
<accession>A0A8J8SFV1</accession>
<evidence type="ECO:0000256" key="4">
    <source>
        <dbReference type="ARBA" id="ARBA00022827"/>
    </source>
</evidence>
<dbReference type="Proteomes" id="UP000683246">
    <property type="component" value="Chromosome"/>
</dbReference>
<keyword evidence="3" id="KW-0285">Flavoprotein</keyword>
<dbReference type="Pfam" id="PF07992">
    <property type="entry name" value="Pyr_redox_2"/>
    <property type="match status" value="1"/>
</dbReference>
<sequence>MKKRIIILGAGYAGVHAGKLLHKKFRKDDTVEITLIDRKPYHTLMTELHEVAGHRTNEDAIRVDIRKIFAKRKVDFIQADIASIDFEMQELRSKDDITFSYDYLVIGTGSEPCDYGIEGVSEHAMTLWSYEDAVRIREHILHMFREAVKETNPKKRKSLLNFIVAGAGFTGVEMVGELVEWTKVLAHEFKVDREEINVSIVDILPKILPILPDKLIHKATRRLYKMGVNVLLDSPIEKVDKTYASIGGQIVHTHTVIWTAGVMGCSFGANLGLTMGKKGRVQVNAYMQSIDDDHVYLIGDNAYFEEDHHPVPQIVEAAHQTAETAVHNIHADITGKEKEKFKSNIRGFMVSIGSRYGVANIGAKKPVALSGWLAMLMKHLINMVYLFKIAGVNRTFSYMLHEFFHVKDRRSFVGGHFSKASPNFFLLPFRVYLGVMWMIEGFKKIDEGWLKEAKMIASDAASTISGAVETATDAVSAASGAAATATDAVTAASGAVATATDAVTAATQVGEQVSQYGEPLIKNVPGFMQWIIDNIVAPNAVAFQTVMVITEIVLGACLIIGLFTFVWSIVSAGLTVMITLTGMSDASILWYFFGSIALIGGSGSMFGLDYYILPWLKKRWKKIGIVRKSYLYFD</sequence>
<keyword evidence="4" id="KW-0274">FAD</keyword>
<evidence type="ECO:0000256" key="3">
    <source>
        <dbReference type="ARBA" id="ARBA00022630"/>
    </source>
</evidence>
<dbReference type="PRINTS" id="PR00368">
    <property type="entry name" value="FADPNR"/>
</dbReference>
<comment type="similarity">
    <text evidence="1">Belongs to the NADH dehydrogenase family.</text>
</comment>
<dbReference type="InterPro" id="IPR036188">
    <property type="entry name" value="FAD/NAD-bd_sf"/>
</dbReference>
<organism evidence="11 12">
    <name type="scientific">Vallitalea pronyensis</name>
    <dbReference type="NCBI Taxonomy" id="1348613"/>
    <lineage>
        <taxon>Bacteria</taxon>
        <taxon>Bacillati</taxon>
        <taxon>Bacillota</taxon>
        <taxon>Clostridia</taxon>
        <taxon>Lachnospirales</taxon>
        <taxon>Vallitaleaceae</taxon>
        <taxon>Vallitalea</taxon>
    </lineage>
</organism>
<dbReference type="EC" id="1.6.5.9" evidence="2"/>
<dbReference type="GO" id="GO:0050136">
    <property type="term" value="F:NADH dehydrogenase (quinone) (non-electrogenic) activity"/>
    <property type="evidence" value="ECO:0007669"/>
    <property type="project" value="UniProtKB-EC"/>
</dbReference>
<dbReference type="PANTHER" id="PTHR43706">
    <property type="entry name" value="NADH DEHYDROGENASE"/>
    <property type="match status" value="1"/>
</dbReference>
<dbReference type="Gene3D" id="3.50.50.100">
    <property type="match status" value="1"/>
</dbReference>
<dbReference type="KEGG" id="vpy:HZI73_05140"/>
<feature type="transmembrane region" description="Helical" evidence="8">
    <location>
        <begin position="552"/>
        <end position="576"/>
    </location>
</feature>
<feature type="domain" description="TQO small subunit DoxD" evidence="9">
    <location>
        <begin position="526"/>
        <end position="633"/>
    </location>
</feature>
<keyword evidence="12" id="KW-1185">Reference proteome</keyword>
<evidence type="ECO:0000256" key="1">
    <source>
        <dbReference type="ARBA" id="ARBA00005272"/>
    </source>
</evidence>
<comment type="catalytic activity">
    <reaction evidence="7">
        <text>a quinone + NADH + H(+) = a quinol + NAD(+)</text>
        <dbReference type="Rhea" id="RHEA:46160"/>
        <dbReference type="ChEBI" id="CHEBI:15378"/>
        <dbReference type="ChEBI" id="CHEBI:24646"/>
        <dbReference type="ChEBI" id="CHEBI:57540"/>
        <dbReference type="ChEBI" id="CHEBI:57945"/>
        <dbReference type="ChEBI" id="CHEBI:132124"/>
        <dbReference type="EC" id="1.6.5.9"/>
    </reaction>
</comment>
<evidence type="ECO:0000256" key="6">
    <source>
        <dbReference type="ARBA" id="ARBA00023027"/>
    </source>
</evidence>
<dbReference type="PANTHER" id="PTHR43706:SF47">
    <property type="entry name" value="EXTERNAL NADH-UBIQUINONE OXIDOREDUCTASE 1, MITOCHONDRIAL-RELATED"/>
    <property type="match status" value="1"/>
</dbReference>
<evidence type="ECO:0000256" key="8">
    <source>
        <dbReference type="SAM" id="Phobius"/>
    </source>
</evidence>
<proteinExistence type="inferred from homology"/>
<name>A0A8J8SFV1_9FIRM</name>
<dbReference type="InterPro" id="IPR023753">
    <property type="entry name" value="FAD/NAD-binding_dom"/>
</dbReference>
<evidence type="ECO:0000313" key="12">
    <source>
        <dbReference type="Proteomes" id="UP000683246"/>
    </source>
</evidence>
<dbReference type="InterPro" id="IPR045024">
    <property type="entry name" value="NDH-2"/>
</dbReference>
<dbReference type="EMBL" id="CP058649">
    <property type="protein sequence ID" value="QUI21717.1"/>
    <property type="molecule type" value="Genomic_DNA"/>
</dbReference>
<keyword evidence="8" id="KW-0812">Transmembrane</keyword>